<protein>
    <submittedName>
        <fullName evidence="2">Uncharacterized protein</fullName>
    </submittedName>
</protein>
<evidence type="ECO:0000256" key="1">
    <source>
        <dbReference type="SAM" id="Coils"/>
    </source>
</evidence>
<evidence type="ECO:0000313" key="3">
    <source>
        <dbReference type="Proteomes" id="UP000324832"/>
    </source>
</evidence>
<gene>
    <name evidence="2" type="ORF">LSINAPIS_LOCUS10152</name>
</gene>
<evidence type="ECO:0000313" key="2">
    <source>
        <dbReference type="EMBL" id="VVC99240.1"/>
    </source>
</evidence>
<keyword evidence="3" id="KW-1185">Reference proteome</keyword>
<dbReference type="Proteomes" id="UP000324832">
    <property type="component" value="Unassembled WGS sequence"/>
</dbReference>
<dbReference type="EMBL" id="FZQP02004001">
    <property type="protein sequence ID" value="VVC99240.1"/>
    <property type="molecule type" value="Genomic_DNA"/>
</dbReference>
<accession>A0A5E4QNK1</accession>
<organism evidence="2 3">
    <name type="scientific">Leptidea sinapis</name>
    <dbReference type="NCBI Taxonomy" id="189913"/>
    <lineage>
        <taxon>Eukaryota</taxon>
        <taxon>Metazoa</taxon>
        <taxon>Ecdysozoa</taxon>
        <taxon>Arthropoda</taxon>
        <taxon>Hexapoda</taxon>
        <taxon>Insecta</taxon>
        <taxon>Pterygota</taxon>
        <taxon>Neoptera</taxon>
        <taxon>Endopterygota</taxon>
        <taxon>Lepidoptera</taxon>
        <taxon>Glossata</taxon>
        <taxon>Ditrysia</taxon>
        <taxon>Papilionoidea</taxon>
        <taxon>Pieridae</taxon>
        <taxon>Dismorphiinae</taxon>
        <taxon>Leptidea</taxon>
    </lineage>
</organism>
<name>A0A5E4QNK1_9NEOP</name>
<reference evidence="2 3" key="1">
    <citation type="submission" date="2017-07" db="EMBL/GenBank/DDBJ databases">
        <authorList>
            <person name="Talla V."/>
            <person name="Backstrom N."/>
        </authorList>
    </citation>
    <scope>NUCLEOTIDE SEQUENCE [LARGE SCALE GENOMIC DNA]</scope>
</reference>
<sequence>MATMDLTNEVVRLRAELEKVATERDMLLSEVSNLRRELELSELKHLQDDRDGTVRQAISKMRWKDDIHLGLGPYWTRVTNARVQWRLLGETCAKLNIVLRDIL</sequence>
<feature type="coiled-coil region" evidence="1">
    <location>
        <begin position="3"/>
        <end position="44"/>
    </location>
</feature>
<dbReference type="AlphaFoldDB" id="A0A5E4QNK1"/>
<keyword evidence="1" id="KW-0175">Coiled coil</keyword>
<proteinExistence type="predicted"/>